<evidence type="ECO:0000313" key="3">
    <source>
        <dbReference type="Proteomes" id="UP000010367"/>
    </source>
</evidence>
<dbReference type="RefSeq" id="WP_015151583.1">
    <property type="nucleotide sequence ID" value="NC_019693.1"/>
</dbReference>
<feature type="compositionally biased region" description="Basic residues" evidence="1">
    <location>
        <begin position="27"/>
        <end position="39"/>
    </location>
</feature>
<evidence type="ECO:0000313" key="2">
    <source>
        <dbReference type="EMBL" id="AFY84973.1"/>
    </source>
</evidence>
<keyword evidence="3" id="KW-1185">Reference proteome</keyword>
<dbReference type="KEGG" id="oac:Oscil6304_5489"/>
<evidence type="ECO:0000256" key="1">
    <source>
        <dbReference type="SAM" id="MobiDB-lite"/>
    </source>
</evidence>
<feature type="compositionally biased region" description="Polar residues" evidence="1">
    <location>
        <begin position="78"/>
        <end position="92"/>
    </location>
</feature>
<protein>
    <submittedName>
        <fullName evidence="2">Uncharacterized protein</fullName>
    </submittedName>
</protein>
<gene>
    <name evidence="2" type="ORF">Oscil6304_5489</name>
</gene>
<accession>K9TRF0</accession>
<name>K9TRF0_9CYAN</name>
<dbReference type="EMBL" id="CP003607">
    <property type="protein sequence ID" value="AFY84973.1"/>
    <property type="molecule type" value="Genomic_DNA"/>
</dbReference>
<feature type="region of interest" description="Disordered" evidence="1">
    <location>
        <begin position="24"/>
        <end position="122"/>
    </location>
</feature>
<dbReference type="Proteomes" id="UP000010367">
    <property type="component" value="Chromosome"/>
</dbReference>
<organism evidence="2 3">
    <name type="scientific">Oscillatoria acuminata PCC 6304</name>
    <dbReference type="NCBI Taxonomy" id="56110"/>
    <lineage>
        <taxon>Bacteria</taxon>
        <taxon>Bacillati</taxon>
        <taxon>Cyanobacteriota</taxon>
        <taxon>Cyanophyceae</taxon>
        <taxon>Oscillatoriophycideae</taxon>
        <taxon>Oscillatoriales</taxon>
        <taxon>Oscillatoriaceae</taxon>
        <taxon>Oscillatoria</taxon>
    </lineage>
</organism>
<proteinExistence type="predicted"/>
<dbReference type="AlphaFoldDB" id="K9TRF0"/>
<feature type="compositionally biased region" description="Polar residues" evidence="1">
    <location>
        <begin position="99"/>
        <end position="110"/>
    </location>
</feature>
<reference evidence="2 3" key="1">
    <citation type="submission" date="2012-06" db="EMBL/GenBank/DDBJ databases">
        <title>Finished chromosome of genome of Oscillatoria acuminata PCC 6304.</title>
        <authorList>
            <consortium name="US DOE Joint Genome Institute"/>
            <person name="Gugger M."/>
            <person name="Coursin T."/>
            <person name="Rippka R."/>
            <person name="Tandeau De Marsac N."/>
            <person name="Huntemann M."/>
            <person name="Wei C.-L."/>
            <person name="Han J."/>
            <person name="Detter J.C."/>
            <person name="Han C."/>
            <person name="Tapia R."/>
            <person name="Davenport K."/>
            <person name="Daligault H."/>
            <person name="Erkkila T."/>
            <person name="Gu W."/>
            <person name="Munk A.C.C."/>
            <person name="Teshima H."/>
            <person name="Xu Y."/>
            <person name="Chain P."/>
            <person name="Chen A."/>
            <person name="Krypides N."/>
            <person name="Mavromatis K."/>
            <person name="Markowitz V."/>
            <person name="Szeto E."/>
            <person name="Ivanova N."/>
            <person name="Mikhailova N."/>
            <person name="Ovchinnikova G."/>
            <person name="Pagani I."/>
            <person name="Pati A."/>
            <person name="Goodwin L."/>
            <person name="Peters L."/>
            <person name="Pitluck S."/>
            <person name="Woyke T."/>
            <person name="Kerfeld C."/>
        </authorList>
    </citation>
    <scope>NUCLEOTIDE SEQUENCE [LARGE SCALE GENOMIC DNA]</scope>
    <source>
        <strain evidence="2 3">PCC 6304</strain>
    </source>
</reference>
<dbReference type="InParanoid" id="K9TRF0"/>
<sequence length="122" mass="13503">MLEMLILDIVVIGAVLWFIADPNKPKPVVRRPKKTRSLRRQAMVSPRNADAEPQEMTAELMPEVSEWRSPEASVTPHPESTGSESATPSASRLQKKSVRNQSKQVITQPISGEAQWGSVSTK</sequence>
<dbReference type="HOGENOM" id="CLU_2024389_0_0_3"/>